<keyword evidence="2" id="KW-1003">Cell membrane</keyword>
<feature type="transmembrane region" description="Helical" evidence="6">
    <location>
        <begin position="316"/>
        <end position="339"/>
    </location>
</feature>
<keyword evidence="9" id="KW-1185">Reference proteome</keyword>
<gene>
    <name evidence="8" type="ORF">FED44_31965</name>
</gene>
<evidence type="ECO:0000256" key="3">
    <source>
        <dbReference type="ARBA" id="ARBA00022692"/>
    </source>
</evidence>
<dbReference type="GO" id="GO:0006825">
    <property type="term" value="P:copper ion transport"/>
    <property type="evidence" value="ECO:0007669"/>
    <property type="project" value="InterPro"/>
</dbReference>
<evidence type="ECO:0000256" key="6">
    <source>
        <dbReference type="SAM" id="Phobius"/>
    </source>
</evidence>
<evidence type="ECO:0000313" key="9">
    <source>
        <dbReference type="Proteomes" id="UP000309033"/>
    </source>
</evidence>
<dbReference type="GO" id="GO:0005886">
    <property type="term" value="C:plasma membrane"/>
    <property type="evidence" value="ECO:0007669"/>
    <property type="project" value="UniProtKB-SubCell"/>
</dbReference>
<name>A0A5R8YIF4_9ACTN</name>
<dbReference type="InterPro" id="IPR008457">
    <property type="entry name" value="Cu-R_CopD_dom"/>
</dbReference>
<feature type="transmembrane region" description="Helical" evidence="6">
    <location>
        <begin position="144"/>
        <end position="165"/>
    </location>
</feature>
<evidence type="ECO:0000256" key="4">
    <source>
        <dbReference type="ARBA" id="ARBA00022989"/>
    </source>
</evidence>
<keyword evidence="4 6" id="KW-1133">Transmembrane helix</keyword>
<protein>
    <submittedName>
        <fullName evidence="8">Copper resistance protein CopD</fullName>
    </submittedName>
</protein>
<dbReference type="PANTHER" id="PTHR34820">
    <property type="entry name" value="INNER MEMBRANE PROTEIN YEBZ"/>
    <property type="match status" value="1"/>
</dbReference>
<dbReference type="InterPro" id="IPR032694">
    <property type="entry name" value="CopC/D"/>
</dbReference>
<keyword evidence="3 6" id="KW-0812">Transmembrane</keyword>
<keyword evidence="5 6" id="KW-0472">Membrane</keyword>
<dbReference type="OrthoDB" id="3518068at2"/>
<evidence type="ECO:0000256" key="5">
    <source>
        <dbReference type="ARBA" id="ARBA00023136"/>
    </source>
</evidence>
<dbReference type="EMBL" id="VANP01000019">
    <property type="protein sequence ID" value="TLP52333.1"/>
    <property type="molecule type" value="Genomic_DNA"/>
</dbReference>
<proteinExistence type="predicted"/>
<organism evidence="8 9">
    <name type="scientific">Microbispora triticiradicis</name>
    <dbReference type="NCBI Taxonomy" id="2200763"/>
    <lineage>
        <taxon>Bacteria</taxon>
        <taxon>Bacillati</taxon>
        <taxon>Actinomycetota</taxon>
        <taxon>Actinomycetes</taxon>
        <taxon>Streptosporangiales</taxon>
        <taxon>Streptosporangiaceae</taxon>
        <taxon>Microbispora</taxon>
    </lineage>
</organism>
<evidence type="ECO:0000259" key="7">
    <source>
        <dbReference type="Pfam" id="PF05425"/>
    </source>
</evidence>
<dbReference type="Pfam" id="PF05425">
    <property type="entry name" value="CopD"/>
    <property type="match status" value="1"/>
</dbReference>
<dbReference type="AlphaFoldDB" id="A0A5R8YIF4"/>
<comment type="subcellular location">
    <subcellularLocation>
        <location evidence="1">Cell membrane</location>
        <topology evidence="1">Multi-pass membrane protein</topology>
    </subcellularLocation>
</comment>
<comment type="caution">
    <text evidence="8">The sequence shown here is derived from an EMBL/GenBank/DDBJ whole genome shotgun (WGS) entry which is preliminary data.</text>
</comment>
<feature type="transmembrane region" description="Helical" evidence="6">
    <location>
        <begin position="62"/>
        <end position="81"/>
    </location>
</feature>
<accession>A0A5R8YIF4</accession>
<feature type="transmembrane region" description="Helical" evidence="6">
    <location>
        <begin position="102"/>
        <end position="124"/>
    </location>
</feature>
<feature type="transmembrane region" description="Helical" evidence="6">
    <location>
        <begin position="210"/>
        <end position="229"/>
    </location>
</feature>
<reference evidence="8" key="1">
    <citation type="submission" date="2019-05" db="EMBL/GenBank/DDBJ databases">
        <title>Isolation, diversity and antifungal activity of Actinobacteria from wheat.</title>
        <authorList>
            <person name="Yu B."/>
        </authorList>
    </citation>
    <scope>NUCLEOTIDE SEQUENCE [LARGE SCALE GENOMIC DNA]</scope>
    <source>
        <strain evidence="8">NEAU-HEGS1-5</strain>
    </source>
</reference>
<feature type="domain" description="Copper resistance protein D" evidence="7">
    <location>
        <begin position="237"/>
        <end position="339"/>
    </location>
</feature>
<feature type="transmembrane region" description="Helical" evidence="6">
    <location>
        <begin position="177"/>
        <end position="198"/>
    </location>
</feature>
<dbReference type="PANTHER" id="PTHR34820:SF4">
    <property type="entry name" value="INNER MEMBRANE PROTEIN YEBZ"/>
    <property type="match status" value="1"/>
</dbReference>
<sequence length="345" mass="35511">MTATTERPATADHRAAPARTRIPAAGLTVAAVLAVVTATWLTRPGAAPGIPMPGAVVEYGLPVVRVVLDLAATAALGLSLLPKLLGFDDPDRTEPVAARARHWAVAFSLVWCAAALLSAVLGAAEIMPGGAPDVAAYVNGIGSGQGMIVSASCALASAAVGMLAVRFGEKVPAELRVLVAGFGLLPLPVTGHASNWYWHDLSMVSMELHVIGACAWVGGLVALGVLLPRDRDLLAPTLPRFSRLATYALLVVGLSGLFNGLVELALSPGETLPGSLVTTRYGWLVIAKAVLTGVIALLGANIRWRLLPAIARREPTAFAAWAALEVTVMGLAFGVAVALTRTPVA</sequence>
<evidence type="ECO:0000256" key="1">
    <source>
        <dbReference type="ARBA" id="ARBA00004651"/>
    </source>
</evidence>
<evidence type="ECO:0000256" key="2">
    <source>
        <dbReference type="ARBA" id="ARBA00022475"/>
    </source>
</evidence>
<feature type="transmembrane region" description="Helical" evidence="6">
    <location>
        <begin position="241"/>
        <end position="261"/>
    </location>
</feature>
<dbReference type="Proteomes" id="UP000309033">
    <property type="component" value="Unassembled WGS sequence"/>
</dbReference>
<feature type="transmembrane region" description="Helical" evidence="6">
    <location>
        <begin position="22"/>
        <end position="42"/>
    </location>
</feature>
<feature type="transmembrane region" description="Helical" evidence="6">
    <location>
        <begin position="281"/>
        <end position="304"/>
    </location>
</feature>
<evidence type="ECO:0000313" key="8">
    <source>
        <dbReference type="EMBL" id="TLP52333.1"/>
    </source>
</evidence>